<protein>
    <submittedName>
        <fullName evidence="9">Simple sugar transport system permease protein</fullName>
    </submittedName>
</protein>
<feature type="transmembrane region" description="Helical" evidence="8">
    <location>
        <begin position="72"/>
        <end position="91"/>
    </location>
</feature>
<evidence type="ECO:0000256" key="1">
    <source>
        <dbReference type="ARBA" id="ARBA00004651"/>
    </source>
</evidence>
<feature type="transmembrane region" description="Helical" evidence="8">
    <location>
        <begin position="132"/>
        <end position="153"/>
    </location>
</feature>
<evidence type="ECO:0000256" key="3">
    <source>
        <dbReference type="ARBA" id="ARBA00022475"/>
    </source>
</evidence>
<comment type="subcellular location">
    <subcellularLocation>
        <location evidence="1">Cell membrane</location>
        <topology evidence="1">Multi-pass membrane protein</topology>
    </subcellularLocation>
</comment>
<keyword evidence="7 8" id="KW-0472">Membrane</keyword>
<dbReference type="PANTHER" id="PTHR32196:SF21">
    <property type="entry name" value="ABC TRANSPORTER PERMEASE PROTEIN YPHD-RELATED"/>
    <property type="match status" value="1"/>
</dbReference>
<dbReference type="CDD" id="cd06579">
    <property type="entry name" value="TM_PBP1_transp_AraH_like"/>
    <property type="match status" value="1"/>
</dbReference>
<keyword evidence="6 8" id="KW-1133">Transmembrane helix</keyword>
<gene>
    <name evidence="9" type="ORF">ABID24_000855</name>
</gene>
<dbReference type="EMBL" id="JBEPMJ010000004">
    <property type="protein sequence ID" value="MET3749621.1"/>
    <property type="molecule type" value="Genomic_DNA"/>
</dbReference>
<dbReference type="PANTHER" id="PTHR32196">
    <property type="entry name" value="ABC TRANSPORTER PERMEASE PROTEIN YPHD-RELATED-RELATED"/>
    <property type="match status" value="1"/>
</dbReference>
<feature type="transmembrane region" description="Helical" evidence="8">
    <location>
        <begin position="310"/>
        <end position="333"/>
    </location>
</feature>
<feature type="transmembrane region" description="Helical" evidence="8">
    <location>
        <begin position="38"/>
        <end position="60"/>
    </location>
</feature>
<evidence type="ECO:0000313" key="9">
    <source>
        <dbReference type="EMBL" id="MET3749621.1"/>
    </source>
</evidence>
<dbReference type="Pfam" id="PF02653">
    <property type="entry name" value="BPD_transp_2"/>
    <property type="match status" value="1"/>
</dbReference>
<reference evidence="9 10" key="1">
    <citation type="submission" date="2024-06" db="EMBL/GenBank/DDBJ databases">
        <title>Genomic Encyclopedia of Type Strains, Phase IV (KMG-IV): sequencing the most valuable type-strain genomes for metagenomic binning, comparative biology and taxonomic classification.</title>
        <authorList>
            <person name="Goeker M."/>
        </authorList>
    </citation>
    <scope>NUCLEOTIDE SEQUENCE [LARGE SCALE GENOMIC DNA]</scope>
    <source>
        <strain evidence="9 10">DSM 29492</strain>
    </source>
</reference>
<keyword evidence="5 8" id="KW-0812">Transmembrane</keyword>
<proteinExistence type="predicted"/>
<organism evidence="9 10">
    <name type="scientific">Blautia caecimuris</name>
    <dbReference type="NCBI Taxonomy" id="1796615"/>
    <lineage>
        <taxon>Bacteria</taxon>
        <taxon>Bacillati</taxon>
        <taxon>Bacillota</taxon>
        <taxon>Clostridia</taxon>
        <taxon>Lachnospirales</taxon>
        <taxon>Lachnospiraceae</taxon>
        <taxon>Blautia</taxon>
    </lineage>
</organism>
<keyword evidence="4" id="KW-0997">Cell inner membrane</keyword>
<evidence type="ECO:0000256" key="6">
    <source>
        <dbReference type="ARBA" id="ARBA00022989"/>
    </source>
</evidence>
<feature type="transmembrane region" description="Helical" evidence="8">
    <location>
        <begin position="12"/>
        <end position="32"/>
    </location>
</feature>
<feature type="transmembrane region" description="Helical" evidence="8">
    <location>
        <begin position="231"/>
        <end position="250"/>
    </location>
</feature>
<name>A0ABV2LZQ8_9FIRM</name>
<comment type="caution">
    <text evidence="9">The sequence shown here is derived from an EMBL/GenBank/DDBJ whole genome shotgun (WGS) entry which is preliminary data.</text>
</comment>
<evidence type="ECO:0000256" key="4">
    <source>
        <dbReference type="ARBA" id="ARBA00022519"/>
    </source>
</evidence>
<accession>A0ABV2LZQ8</accession>
<feature type="transmembrane region" description="Helical" evidence="8">
    <location>
        <begin position="184"/>
        <end position="202"/>
    </location>
</feature>
<dbReference type="Proteomes" id="UP001549106">
    <property type="component" value="Unassembled WGS sequence"/>
</dbReference>
<evidence type="ECO:0000313" key="10">
    <source>
        <dbReference type="Proteomes" id="UP001549106"/>
    </source>
</evidence>
<feature type="transmembrane region" description="Helical" evidence="8">
    <location>
        <begin position="97"/>
        <end position="120"/>
    </location>
</feature>
<dbReference type="InterPro" id="IPR001851">
    <property type="entry name" value="ABC_transp_permease"/>
</dbReference>
<dbReference type="RefSeq" id="WP_257464111.1">
    <property type="nucleotide sequence ID" value="NZ_BAABXP010000001.1"/>
</dbReference>
<sequence length="336" mass="35488">MVQNAKMKNIGKMLLSWAAVIVLVVAIVIFTIVKGTAFFSVANLLNILRAMSVVTIFALAATVSMAPDGFDMSAGTLGTFSAYVFAASFLWFGLPLWLAVVVTILFTMFSYLLTMFLILVCKIPDMLATCALQFVHAGLGLAFTGGSAVSAGLGVPKWVANLRGGDTSPLRGGWTEGSQNIGKSPYIIIIMIVCVVICWVLLERTKHGRYLYAMGGNKTAAKLSGINVKKYRFMAGMFAALFIAVAGIVVCSRNSAAQINGCDSYLMSSLAAVFIGRSVGGAERPNALGTVVGALLITVLENGLTMCGVVYYVLPAVKGAVLCLALVAAYITVKED</sequence>
<evidence type="ECO:0000256" key="8">
    <source>
        <dbReference type="SAM" id="Phobius"/>
    </source>
</evidence>
<evidence type="ECO:0000256" key="5">
    <source>
        <dbReference type="ARBA" id="ARBA00022692"/>
    </source>
</evidence>
<keyword evidence="3" id="KW-1003">Cell membrane</keyword>
<keyword evidence="9" id="KW-0762">Sugar transport</keyword>
<keyword evidence="2" id="KW-0813">Transport</keyword>
<keyword evidence="10" id="KW-1185">Reference proteome</keyword>
<evidence type="ECO:0000256" key="7">
    <source>
        <dbReference type="ARBA" id="ARBA00023136"/>
    </source>
</evidence>
<evidence type="ECO:0000256" key="2">
    <source>
        <dbReference type="ARBA" id="ARBA00022448"/>
    </source>
</evidence>